<reference evidence="7" key="1">
    <citation type="submission" date="2014-11" db="EMBL/GenBank/DDBJ databases">
        <authorList>
            <person name="Otto D Thomas"/>
            <person name="Naeem Raeece"/>
        </authorList>
    </citation>
    <scope>NUCLEOTIDE SEQUENCE</scope>
</reference>
<feature type="region of interest" description="Disordered" evidence="5">
    <location>
        <begin position="255"/>
        <end position="275"/>
    </location>
</feature>
<keyword evidence="2 3" id="KW-0040">ANK repeat</keyword>
<feature type="compositionally biased region" description="Basic and acidic residues" evidence="5">
    <location>
        <begin position="255"/>
        <end position="274"/>
    </location>
</feature>
<keyword evidence="4" id="KW-0175">Coiled coil</keyword>
<evidence type="ECO:0000313" key="7">
    <source>
        <dbReference type="EMBL" id="CEM55715.1"/>
    </source>
</evidence>
<feature type="repeat" description="ANK" evidence="3">
    <location>
        <begin position="136"/>
        <end position="168"/>
    </location>
</feature>
<feature type="region of interest" description="Disordered" evidence="5">
    <location>
        <begin position="420"/>
        <end position="470"/>
    </location>
</feature>
<evidence type="ECO:0000256" key="5">
    <source>
        <dbReference type="SAM" id="MobiDB-lite"/>
    </source>
</evidence>
<feature type="compositionally biased region" description="Pro residues" evidence="5">
    <location>
        <begin position="436"/>
        <end position="446"/>
    </location>
</feature>
<feature type="compositionally biased region" description="Polar residues" evidence="5">
    <location>
        <begin position="424"/>
        <end position="434"/>
    </location>
</feature>
<evidence type="ECO:0000256" key="1">
    <source>
        <dbReference type="ARBA" id="ARBA00022737"/>
    </source>
</evidence>
<organism evidence="7">
    <name type="scientific">Chromera velia CCMP2878</name>
    <dbReference type="NCBI Taxonomy" id="1169474"/>
    <lineage>
        <taxon>Eukaryota</taxon>
        <taxon>Sar</taxon>
        <taxon>Alveolata</taxon>
        <taxon>Colpodellida</taxon>
        <taxon>Chromeraceae</taxon>
        <taxon>Chromera</taxon>
    </lineage>
</organism>
<keyword evidence="6" id="KW-0472">Membrane</keyword>
<sequence>MEKVLKCIAKGDEDALARALGDLPDPNAFGKKKLAPIHAAVQSQDSTILSVVLEDKRVDVNLQDQDAGLTPLIHCATSSATGDEHAAAALLKAGAKINNTDVGGRTVLHWAAKMGQEDFITFLLKRQAKLDLQDNEGKTALMSALEDGQGEAALLFVSKGAEVNLKDEEGKTALLIAIERRLPNVCMEILAPPEAGSLKKECDRSVQKDAQGNGPLHYCRRLALDGLASILEKKGFSPNETNAAGQVPEDFVKERKKKEEEAKQEKIQAKQDKQVRKRHQAEAALEATEVTAFCRDAGVSQETIEALFAKKYKFVDDAFLGLEENDFKKIGVKNKEDVEKIFEKFRQKEEAEREAEEEELRRQVEEIESQKRKNAFIAFGFIVLVFLVVYIVLSYFINMKSRGRADHTPPAVGVEEHIEVSPPDVSSASGQAGQSDPPPPVPPVSDPPHLVAEASSSDGPPTPFPAPPYPHSALPMGHQAAYYPIGTPGPGFPRFAPPQVTPVPPASGFFPSAGLYATPANQIYDPLWLLHTLDSLYLGPYESRVQKRWHAIKALCPPASESIDTYFARAVKVFGRLRRFVPAMAFGSEPFVPFEYSILLESPPTVGGAHRYVLAHLQDYTPMGLCNCLRRYEQQFGMPTPSAMIWFSGAPPSRSSSTLKPNHPKCIYCGVAHPWRKHMKCIACGASPHADCSTYPTIAHVCGCDKQGHFDVMCSSKLHASKKAANVHCATVSFASAAVTSPDLVHGPHFGKDDGATVEAVGELYLKKVSASITYTMKVLDTPVPVRTGGHNDSSEASGAVVYAIHSVALDNVIFGDRLESITFLILPQSSIPFLFLKALAQQLSVKMDYKDNVMVIPSPSGPDITLTWINLREYYGLPLV</sequence>
<feature type="repeat" description="ANK" evidence="3">
    <location>
        <begin position="103"/>
        <end position="135"/>
    </location>
</feature>
<proteinExistence type="predicted"/>
<dbReference type="Gene3D" id="1.25.40.20">
    <property type="entry name" value="Ankyrin repeat-containing domain"/>
    <property type="match status" value="1"/>
</dbReference>
<gene>
    <name evidence="7" type="ORF">Cvel_13773</name>
</gene>
<name>A0A0G4IF39_9ALVE</name>
<keyword evidence="1" id="KW-0677">Repeat</keyword>
<dbReference type="PANTHER" id="PTHR24198">
    <property type="entry name" value="ANKYRIN REPEAT AND PROTEIN KINASE DOMAIN-CONTAINING PROTEIN"/>
    <property type="match status" value="1"/>
</dbReference>
<protein>
    <submittedName>
        <fullName evidence="7">Uncharacterized protein</fullName>
    </submittedName>
</protein>
<feature type="coiled-coil region" evidence="4">
    <location>
        <begin position="338"/>
        <end position="373"/>
    </location>
</feature>
<dbReference type="PhylomeDB" id="A0A0G4IF39"/>
<dbReference type="PANTHER" id="PTHR24198:SF165">
    <property type="entry name" value="ANKYRIN REPEAT-CONTAINING PROTEIN-RELATED"/>
    <property type="match status" value="1"/>
</dbReference>
<dbReference type="PROSITE" id="PS50088">
    <property type="entry name" value="ANK_REPEAT"/>
    <property type="match status" value="2"/>
</dbReference>
<dbReference type="PROSITE" id="PS50297">
    <property type="entry name" value="ANK_REP_REGION"/>
    <property type="match status" value="2"/>
</dbReference>
<evidence type="ECO:0000256" key="3">
    <source>
        <dbReference type="PROSITE-ProRule" id="PRU00023"/>
    </source>
</evidence>
<evidence type="ECO:0000256" key="4">
    <source>
        <dbReference type="SAM" id="Coils"/>
    </source>
</evidence>
<dbReference type="SMART" id="SM00248">
    <property type="entry name" value="ANK"/>
    <property type="match status" value="5"/>
</dbReference>
<keyword evidence="6" id="KW-0812">Transmembrane</keyword>
<accession>A0A0G4IF39</accession>
<dbReference type="AlphaFoldDB" id="A0A0G4IF39"/>
<dbReference type="VEuPathDB" id="CryptoDB:Cvel_13773"/>
<dbReference type="SUPFAM" id="SSF48403">
    <property type="entry name" value="Ankyrin repeat"/>
    <property type="match status" value="1"/>
</dbReference>
<dbReference type="Pfam" id="PF12796">
    <property type="entry name" value="Ank_2"/>
    <property type="match status" value="1"/>
</dbReference>
<evidence type="ECO:0000256" key="6">
    <source>
        <dbReference type="SAM" id="Phobius"/>
    </source>
</evidence>
<keyword evidence="6" id="KW-1133">Transmembrane helix</keyword>
<feature type="compositionally biased region" description="Pro residues" evidence="5">
    <location>
        <begin position="460"/>
        <end position="470"/>
    </location>
</feature>
<dbReference type="InterPro" id="IPR036770">
    <property type="entry name" value="Ankyrin_rpt-contain_sf"/>
</dbReference>
<dbReference type="InterPro" id="IPR002110">
    <property type="entry name" value="Ankyrin_rpt"/>
</dbReference>
<dbReference type="EMBL" id="CDMZ01005903">
    <property type="protein sequence ID" value="CEM55715.1"/>
    <property type="molecule type" value="Genomic_DNA"/>
</dbReference>
<evidence type="ECO:0000256" key="2">
    <source>
        <dbReference type="ARBA" id="ARBA00023043"/>
    </source>
</evidence>
<feature type="transmembrane region" description="Helical" evidence="6">
    <location>
        <begin position="375"/>
        <end position="397"/>
    </location>
</feature>